<dbReference type="EMBL" id="BMAT01006250">
    <property type="protein sequence ID" value="GFS08875.1"/>
    <property type="molecule type" value="Genomic_DNA"/>
</dbReference>
<dbReference type="AlphaFoldDB" id="A0AAV4IGZ2"/>
<gene>
    <name evidence="2" type="ORF">ElyMa_003023600</name>
</gene>
<evidence type="ECO:0000313" key="2">
    <source>
        <dbReference type="EMBL" id="GFS08875.1"/>
    </source>
</evidence>
<sequence length="176" mass="20736">MNTFGPHKPSKRWTWHSPGGEYNNQIYHIMINCQFQSSVNIAQTRSFPRADFGGDHEPIMMIFALRLKKNKKRRKLRIKFDIDKLKDTNKLIKFQVNTGLHFYSHLTPDVLVETSNETLPKEASKLHGIPRGKKKKWMTVEILALCDKRRSLKKRKKDAESDKQYRETNLKVKRSI</sequence>
<evidence type="ECO:0000313" key="3">
    <source>
        <dbReference type="Proteomes" id="UP000762676"/>
    </source>
</evidence>
<feature type="region of interest" description="Disordered" evidence="1">
    <location>
        <begin position="153"/>
        <end position="176"/>
    </location>
</feature>
<dbReference type="Proteomes" id="UP000762676">
    <property type="component" value="Unassembled WGS sequence"/>
</dbReference>
<evidence type="ECO:0000256" key="1">
    <source>
        <dbReference type="SAM" id="MobiDB-lite"/>
    </source>
</evidence>
<protein>
    <submittedName>
        <fullName evidence="2">Craniofacial development protein 2-like</fullName>
    </submittedName>
</protein>
<reference evidence="2 3" key="1">
    <citation type="journal article" date="2021" name="Elife">
        <title>Chloroplast acquisition without the gene transfer in kleptoplastic sea slugs, Plakobranchus ocellatus.</title>
        <authorList>
            <person name="Maeda T."/>
            <person name="Takahashi S."/>
            <person name="Yoshida T."/>
            <person name="Shimamura S."/>
            <person name="Takaki Y."/>
            <person name="Nagai Y."/>
            <person name="Toyoda A."/>
            <person name="Suzuki Y."/>
            <person name="Arimoto A."/>
            <person name="Ishii H."/>
            <person name="Satoh N."/>
            <person name="Nishiyama T."/>
            <person name="Hasebe M."/>
            <person name="Maruyama T."/>
            <person name="Minagawa J."/>
            <person name="Obokata J."/>
            <person name="Shigenobu S."/>
        </authorList>
    </citation>
    <scope>NUCLEOTIDE SEQUENCE [LARGE SCALE GENOMIC DNA]</scope>
</reference>
<accession>A0AAV4IGZ2</accession>
<organism evidence="2 3">
    <name type="scientific">Elysia marginata</name>
    <dbReference type="NCBI Taxonomy" id="1093978"/>
    <lineage>
        <taxon>Eukaryota</taxon>
        <taxon>Metazoa</taxon>
        <taxon>Spiralia</taxon>
        <taxon>Lophotrochozoa</taxon>
        <taxon>Mollusca</taxon>
        <taxon>Gastropoda</taxon>
        <taxon>Heterobranchia</taxon>
        <taxon>Euthyneura</taxon>
        <taxon>Panpulmonata</taxon>
        <taxon>Sacoglossa</taxon>
        <taxon>Placobranchoidea</taxon>
        <taxon>Plakobranchidae</taxon>
        <taxon>Elysia</taxon>
    </lineage>
</organism>
<feature type="compositionally biased region" description="Basic and acidic residues" evidence="1">
    <location>
        <begin position="157"/>
        <end position="170"/>
    </location>
</feature>
<name>A0AAV4IGZ2_9GAST</name>
<comment type="caution">
    <text evidence="2">The sequence shown here is derived from an EMBL/GenBank/DDBJ whole genome shotgun (WGS) entry which is preliminary data.</text>
</comment>
<proteinExistence type="predicted"/>
<keyword evidence="3" id="KW-1185">Reference proteome</keyword>